<dbReference type="Pfam" id="PF06985">
    <property type="entry name" value="HET"/>
    <property type="match status" value="1"/>
</dbReference>
<dbReference type="STRING" id="1149755.A0A2J6QUW6"/>
<feature type="compositionally biased region" description="Polar residues" evidence="1">
    <location>
        <begin position="100"/>
        <end position="115"/>
    </location>
</feature>
<proteinExistence type="predicted"/>
<evidence type="ECO:0000313" key="3">
    <source>
        <dbReference type="EMBL" id="PMD30065.1"/>
    </source>
</evidence>
<sequence>MLCDSCQRLDLDQICGLALGDSGSNGYELTSAYKRICFHHDGSKETGLSCDVCQAIFGPVSSQYRLALLTSGDPGVLPVSFMQSIAKRHSKDGDLGDSVRQFTGSKDDPNTTLVKGSTLGRPLDSDACITIASRWLEECISQSGYAHKYCPNIKSTQYPMPSRVINVGPADGSQEPRLQQTDRKAGQWVALSHCWGSAMMLNTTKDTLKLREQKIPFKDLPLSFQDAVTITRKLGYRYLWIDSLCIIQDSVEDWNTESGSMGDTYSNAVFCIAAEAAPDSSLGIFESSKRERFLGLVKGQYVRPSNRTKGLLWLRENSAGTSRSSGYISRDLEPLISMEGPLSQRAWALQENFLAPRIIRYSQKELKWSCRSFKCVEEEPHRRTPCDGSKHIFRTPKPAGQLPISGLDQDKPILLCWYKMVNEFVARKLTFEVDRLPAISGIAKEIRSRIRGTYTYRAGLWQEDIHRGLLWSTKGQALPGSQYSGPSWSWASVTWSDFAPTTTYNVEYTAPFDPNTSNLSPLYSSSDTSIVSVVVEPSSSNKDPYLKVRSVALNLDGLTYSFDSLLGVSRPGFHQPSFQGFKRSETAIGSVTYCELDLYKPDLWTVSDLKKRGIIYLQITKTKWRRKSRLGWEGEILWALILEPTSKTANQYRRIGIAEICPADSMAKGWTKREIQIV</sequence>
<dbReference type="OrthoDB" id="3562689at2759"/>
<reference evidence="3 4" key="1">
    <citation type="submission" date="2016-04" db="EMBL/GenBank/DDBJ databases">
        <title>A degradative enzymes factory behind the ericoid mycorrhizal symbiosis.</title>
        <authorList>
            <consortium name="DOE Joint Genome Institute"/>
            <person name="Martino E."/>
            <person name="Morin E."/>
            <person name="Grelet G."/>
            <person name="Kuo A."/>
            <person name="Kohler A."/>
            <person name="Daghino S."/>
            <person name="Barry K."/>
            <person name="Choi C."/>
            <person name="Cichocki N."/>
            <person name="Clum A."/>
            <person name="Copeland A."/>
            <person name="Hainaut M."/>
            <person name="Haridas S."/>
            <person name="Labutti K."/>
            <person name="Lindquist E."/>
            <person name="Lipzen A."/>
            <person name="Khouja H.-R."/>
            <person name="Murat C."/>
            <person name="Ohm R."/>
            <person name="Olson A."/>
            <person name="Spatafora J."/>
            <person name="Veneault-Fourrey C."/>
            <person name="Henrissat B."/>
            <person name="Grigoriev I."/>
            <person name="Martin F."/>
            <person name="Perotto S."/>
        </authorList>
    </citation>
    <scope>NUCLEOTIDE SEQUENCE [LARGE SCALE GENOMIC DNA]</scope>
    <source>
        <strain evidence="3 4">F</strain>
    </source>
</reference>
<protein>
    <submittedName>
        <fullName evidence="3">HET-domain-containing protein</fullName>
    </submittedName>
</protein>
<evidence type="ECO:0000256" key="1">
    <source>
        <dbReference type="SAM" id="MobiDB-lite"/>
    </source>
</evidence>
<keyword evidence="4" id="KW-1185">Reference proteome</keyword>
<feature type="domain" description="Heterokaryon incompatibility" evidence="2">
    <location>
        <begin position="188"/>
        <end position="351"/>
    </location>
</feature>
<dbReference type="AlphaFoldDB" id="A0A2J6QUW6"/>
<dbReference type="PANTHER" id="PTHR33112">
    <property type="entry name" value="DOMAIN PROTEIN, PUTATIVE-RELATED"/>
    <property type="match status" value="1"/>
</dbReference>
<dbReference type="Proteomes" id="UP000235786">
    <property type="component" value="Unassembled WGS sequence"/>
</dbReference>
<accession>A0A2J6QUW6</accession>
<name>A0A2J6QUW6_HYAVF</name>
<feature type="region of interest" description="Disordered" evidence="1">
    <location>
        <begin position="90"/>
        <end position="117"/>
    </location>
</feature>
<evidence type="ECO:0000313" key="4">
    <source>
        <dbReference type="Proteomes" id="UP000235786"/>
    </source>
</evidence>
<evidence type="ECO:0000259" key="2">
    <source>
        <dbReference type="Pfam" id="PF06985"/>
    </source>
</evidence>
<dbReference type="EMBL" id="KZ613969">
    <property type="protein sequence ID" value="PMD30065.1"/>
    <property type="molecule type" value="Genomic_DNA"/>
</dbReference>
<dbReference type="PANTHER" id="PTHR33112:SF16">
    <property type="entry name" value="HETEROKARYON INCOMPATIBILITY DOMAIN-CONTAINING PROTEIN"/>
    <property type="match status" value="1"/>
</dbReference>
<organism evidence="3 4">
    <name type="scientific">Hyaloscypha variabilis (strain UAMH 11265 / GT02V1 / F)</name>
    <name type="common">Meliniomyces variabilis</name>
    <dbReference type="NCBI Taxonomy" id="1149755"/>
    <lineage>
        <taxon>Eukaryota</taxon>
        <taxon>Fungi</taxon>
        <taxon>Dikarya</taxon>
        <taxon>Ascomycota</taxon>
        <taxon>Pezizomycotina</taxon>
        <taxon>Leotiomycetes</taxon>
        <taxon>Helotiales</taxon>
        <taxon>Hyaloscyphaceae</taxon>
        <taxon>Hyaloscypha</taxon>
        <taxon>Hyaloscypha variabilis</taxon>
    </lineage>
</organism>
<dbReference type="InterPro" id="IPR010730">
    <property type="entry name" value="HET"/>
</dbReference>
<gene>
    <name evidence="3" type="ORF">L207DRAFT_641916</name>
</gene>